<organism evidence="4 5">
    <name type="scientific">Hoylesella buccalis DNF00853</name>
    <dbReference type="NCBI Taxonomy" id="1401074"/>
    <lineage>
        <taxon>Bacteria</taxon>
        <taxon>Pseudomonadati</taxon>
        <taxon>Bacteroidota</taxon>
        <taxon>Bacteroidia</taxon>
        <taxon>Bacteroidales</taxon>
        <taxon>Prevotellaceae</taxon>
        <taxon>Hoylesella</taxon>
    </lineage>
</organism>
<dbReference type="Gene3D" id="3.30.950.30">
    <property type="entry name" value="Schlafen, AAA domain"/>
    <property type="match status" value="1"/>
</dbReference>
<dbReference type="Pfam" id="PF04326">
    <property type="entry name" value="SLFN_AlbA_2"/>
    <property type="match status" value="1"/>
</dbReference>
<protein>
    <submittedName>
        <fullName evidence="4">ATPase AAA</fullName>
    </submittedName>
</protein>
<dbReference type="OrthoDB" id="1120869at2"/>
<dbReference type="Proteomes" id="UP000029556">
    <property type="component" value="Unassembled WGS sequence"/>
</dbReference>
<dbReference type="InterPro" id="IPR049514">
    <property type="entry name" value="Fic-like_C"/>
</dbReference>
<evidence type="ECO:0000313" key="4">
    <source>
        <dbReference type="EMBL" id="KGF36274.1"/>
    </source>
</evidence>
<dbReference type="InterPro" id="IPR007421">
    <property type="entry name" value="Schlafen_AlbA_2_dom"/>
</dbReference>
<dbReference type="Gene3D" id="3.30.565.60">
    <property type="match status" value="1"/>
</dbReference>
<dbReference type="InterPro" id="IPR038461">
    <property type="entry name" value="Schlafen_AlbA_2_dom_sf"/>
</dbReference>
<dbReference type="AlphaFoldDB" id="A0A096BSY2"/>
<accession>A0A096BSY2</accession>
<feature type="region of interest" description="Disordered" evidence="1">
    <location>
        <begin position="495"/>
        <end position="519"/>
    </location>
</feature>
<dbReference type="EMBL" id="JRNN01000028">
    <property type="protein sequence ID" value="KGF36274.1"/>
    <property type="molecule type" value="Genomic_DNA"/>
</dbReference>
<dbReference type="PANTHER" id="PTHR30595">
    <property type="entry name" value="GLPR-RELATED TRANSCRIPTIONAL REPRESSOR"/>
    <property type="match status" value="1"/>
</dbReference>
<dbReference type="Pfam" id="PF13749">
    <property type="entry name" value="HATPase_c_4"/>
    <property type="match status" value="1"/>
</dbReference>
<gene>
    <name evidence="4" type="ORF">HMPREF2137_02160</name>
</gene>
<reference evidence="4 5" key="1">
    <citation type="submission" date="2014-07" db="EMBL/GenBank/DDBJ databases">
        <authorList>
            <person name="McCorrison J."/>
            <person name="Sanka R."/>
            <person name="Torralba M."/>
            <person name="Gillis M."/>
            <person name="Haft D.H."/>
            <person name="Methe B."/>
            <person name="Sutton G."/>
            <person name="Nelson K.E."/>
        </authorList>
    </citation>
    <scope>NUCLEOTIDE SEQUENCE [LARGE SCALE GENOMIC DNA]</scope>
    <source>
        <strain evidence="4 5">DNF00853</strain>
    </source>
</reference>
<dbReference type="Pfam" id="PF21247">
    <property type="entry name" value="Fic-like_C"/>
    <property type="match status" value="1"/>
</dbReference>
<sequence>MTEQDVIALRDLAEVGSAQFKERINDKYDIGCELVAFSNSHGGRLVIGINDKTGNINALSYKELQETTNMLTSMASENVLPGILIDIENVPVKGGAVVVATIPEGKNKPYHDNKGVIWVKNGTDKRKIFDNAEIAEMMTGCGAFFPDVAAVNDITVDDLDERTLKIYLQNRFTKVLGLKGFVGDKYKKASLDEIANAIAKNHDISQLLRNLHFILPTGRLTVAAVLLFASYTQRWLPVITAKCICFVGNSVGGTQFRDKVDDADMEGNMLHQFDTIMAFYTRNLRTVQTNDEFNSKGELEIPYVSLVEFTVNALVHRSLNWRAPIRIFIFDDRLEIHSPGTLPDGLTVDDIKAGTSMPRNVFLFNNANYLLPYTGVGSGIQRSLETGLDVQFENNEKSREFLVTIYRHTNLESSQETDKSNQDKAKSNQEAAHSVLRSYGKLTKKQIDLLNFCSVPRTAQEIMDRLRITNQTRNRKKHINPLLEMGMLEMTIPEHPNDKNQKYRKIRSGDNPTLPIAEY</sequence>
<dbReference type="RefSeq" id="WP_036871819.1">
    <property type="nucleotide sequence ID" value="NZ_JRNN01000028.1"/>
</dbReference>
<feature type="compositionally biased region" description="Basic and acidic residues" evidence="1">
    <location>
        <begin position="416"/>
        <end position="427"/>
    </location>
</feature>
<dbReference type="InterPro" id="IPR038475">
    <property type="entry name" value="RecG_C_sf"/>
</dbReference>
<feature type="region of interest" description="Disordered" evidence="1">
    <location>
        <begin position="412"/>
        <end position="432"/>
    </location>
</feature>
<evidence type="ECO:0000259" key="3">
    <source>
        <dbReference type="Pfam" id="PF21247"/>
    </source>
</evidence>
<name>A0A096BSY2_9BACT</name>
<dbReference type="PANTHER" id="PTHR30595:SF6">
    <property type="entry name" value="SCHLAFEN ALBA-2 DOMAIN-CONTAINING PROTEIN"/>
    <property type="match status" value="1"/>
</dbReference>
<comment type="caution">
    <text evidence="4">The sequence shown here is derived from an EMBL/GenBank/DDBJ whole genome shotgun (WGS) entry which is preliminary data.</text>
</comment>
<evidence type="ECO:0000313" key="5">
    <source>
        <dbReference type="Proteomes" id="UP000029556"/>
    </source>
</evidence>
<feature type="domain" description="Schlafen AlbA-2" evidence="2">
    <location>
        <begin position="18"/>
        <end position="127"/>
    </location>
</feature>
<feature type="domain" description="Filamentation induced by cAMP protein Fic-like C-terminal" evidence="3">
    <location>
        <begin position="456"/>
        <end position="504"/>
    </location>
</feature>
<evidence type="ECO:0000259" key="2">
    <source>
        <dbReference type="Pfam" id="PF04326"/>
    </source>
</evidence>
<proteinExistence type="predicted"/>
<evidence type="ECO:0000256" key="1">
    <source>
        <dbReference type="SAM" id="MobiDB-lite"/>
    </source>
</evidence>